<keyword evidence="2" id="KW-0012">Acyltransferase</keyword>
<evidence type="ECO:0000313" key="2">
    <source>
        <dbReference type="EMBL" id="MFD1227503.1"/>
    </source>
</evidence>
<dbReference type="SUPFAM" id="SSF55729">
    <property type="entry name" value="Acyl-CoA N-acyltransferases (Nat)"/>
    <property type="match status" value="1"/>
</dbReference>
<keyword evidence="3" id="KW-1185">Reference proteome</keyword>
<dbReference type="Gene3D" id="3.40.630.30">
    <property type="match status" value="1"/>
</dbReference>
<feature type="domain" description="N-acetyltransferase" evidence="1">
    <location>
        <begin position="7"/>
        <end position="140"/>
    </location>
</feature>
<dbReference type="Pfam" id="PF18014">
    <property type="entry name" value="Acetyltransf_18"/>
    <property type="match status" value="1"/>
</dbReference>
<dbReference type="Pfam" id="PF13508">
    <property type="entry name" value="Acetyltransf_7"/>
    <property type="match status" value="1"/>
</dbReference>
<keyword evidence="2" id="KW-0808">Transferase</keyword>
<dbReference type="InterPro" id="IPR016181">
    <property type="entry name" value="Acyl_CoA_acyltransferase"/>
</dbReference>
<evidence type="ECO:0000313" key="3">
    <source>
        <dbReference type="Proteomes" id="UP001597263"/>
    </source>
</evidence>
<dbReference type="Proteomes" id="UP001597263">
    <property type="component" value="Unassembled WGS sequence"/>
</dbReference>
<sequence>MAPIDACHIVQLSHNDMEQACFLSMEAGWNQTERDWDLFFSHGVVFGTFAMPEQLAASAAIMPYGDDIAWISMVLTKTEWRGQGFGTALLKHCLQWSEQQKRVAYLDATPAGEPIYRSLGFQPSLRITRWQGTGSGKKAKASSNLHTANAIKMANMAFGADRSFLLESFLERAPATLTHTCASVACFARDGRIAWQIGPVVSMSEREGTDCIEAMTGQLSGSVFIDVPDDCIHAAQRLTELGFTRQRSFLRMYKGKDHVQRPPYRTIAIAGPEFG</sequence>
<organism evidence="2 3">
    <name type="scientific">Pseudochrobactrum kiredjianiae</name>
    <dbReference type="NCBI Taxonomy" id="386305"/>
    <lineage>
        <taxon>Bacteria</taxon>
        <taxon>Pseudomonadati</taxon>
        <taxon>Pseudomonadota</taxon>
        <taxon>Alphaproteobacteria</taxon>
        <taxon>Hyphomicrobiales</taxon>
        <taxon>Brucellaceae</taxon>
        <taxon>Pseudochrobactrum</taxon>
    </lineage>
</organism>
<dbReference type="EC" id="2.3.1.-" evidence="2"/>
<name>A0ABW3V3E1_9HYPH</name>
<reference evidence="3" key="1">
    <citation type="journal article" date="2019" name="Int. J. Syst. Evol. Microbiol.">
        <title>The Global Catalogue of Microorganisms (GCM) 10K type strain sequencing project: providing services to taxonomists for standard genome sequencing and annotation.</title>
        <authorList>
            <consortium name="The Broad Institute Genomics Platform"/>
            <consortium name="The Broad Institute Genome Sequencing Center for Infectious Disease"/>
            <person name="Wu L."/>
            <person name="Ma J."/>
        </authorList>
    </citation>
    <scope>NUCLEOTIDE SEQUENCE [LARGE SCALE GENOMIC DNA]</scope>
    <source>
        <strain evidence="3">CCUG 49584</strain>
    </source>
</reference>
<dbReference type="PROSITE" id="PS51186">
    <property type="entry name" value="GNAT"/>
    <property type="match status" value="1"/>
</dbReference>
<dbReference type="InterPro" id="IPR052729">
    <property type="entry name" value="Acyl/Acetyltrans_Enzymes"/>
</dbReference>
<proteinExistence type="predicted"/>
<accession>A0ABW3V3E1</accession>
<dbReference type="GO" id="GO:0016746">
    <property type="term" value="F:acyltransferase activity"/>
    <property type="evidence" value="ECO:0007669"/>
    <property type="project" value="UniProtKB-KW"/>
</dbReference>
<comment type="caution">
    <text evidence="2">The sequence shown here is derived from an EMBL/GenBank/DDBJ whole genome shotgun (WGS) entry which is preliminary data.</text>
</comment>
<dbReference type="CDD" id="cd04301">
    <property type="entry name" value="NAT_SF"/>
    <property type="match status" value="1"/>
</dbReference>
<dbReference type="PANTHER" id="PTHR47237">
    <property type="entry name" value="SLL0310 PROTEIN"/>
    <property type="match status" value="1"/>
</dbReference>
<dbReference type="EMBL" id="JBHTMA010000037">
    <property type="protein sequence ID" value="MFD1227503.1"/>
    <property type="molecule type" value="Genomic_DNA"/>
</dbReference>
<dbReference type="RefSeq" id="WP_289386189.1">
    <property type="nucleotide sequence ID" value="NZ_JAUCBM010000002.1"/>
</dbReference>
<gene>
    <name evidence="2" type="ORF">ACFQ35_10185</name>
</gene>
<evidence type="ECO:0000259" key="1">
    <source>
        <dbReference type="PROSITE" id="PS51186"/>
    </source>
</evidence>
<dbReference type="Gene3D" id="3.40.630.90">
    <property type="match status" value="1"/>
</dbReference>
<dbReference type="InterPro" id="IPR000182">
    <property type="entry name" value="GNAT_dom"/>
</dbReference>
<dbReference type="InterPro" id="IPR041496">
    <property type="entry name" value="YitH/HolE_GNAT"/>
</dbReference>
<protein>
    <submittedName>
        <fullName evidence="2">GNAT family N-acetyltransferase</fullName>
        <ecNumber evidence="2">2.3.1.-</ecNumber>
    </submittedName>
</protein>
<dbReference type="PANTHER" id="PTHR47237:SF2">
    <property type="entry name" value="BLL4206 PROTEIN"/>
    <property type="match status" value="1"/>
</dbReference>